<dbReference type="Pfam" id="PF12804">
    <property type="entry name" value="NTP_transf_3"/>
    <property type="match status" value="1"/>
</dbReference>
<organism evidence="7 8">
    <name type="scientific">Blastococcus goldschmidtiae</name>
    <dbReference type="NCBI Taxonomy" id="3075546"/>
    <lineage>
        <taxon>Bacteria</taxon>
        <taxon>Bacillati</taxon>
        <taxon>Actinomycetota</taxon>
        <taxon>Actinomycetes</taxon>
        <taxon>Geodermatophilales</taxon>
        <taxon>Geodermatophilaceae</taxon>
        <taxon>Blastococcus</taxon>
    </lineage>
</organism>
<keyword evidence="4 5" id="KW-0342">GTP-binding</keyword>
<dbReference type="SUPFAM" id="SSF53448">
    <property type="entry name" value="Nucleotide-diphospho-sugar transferases"/>
    <property type="match status" value="1"/>
</dbReference>
<dbReference type="HAMAP" id="MF_02114">
    <property type="entry name" value="CofC"/>
    <property type="match status" value="1"/>
</dbReference>
<protein>
    <recommendedName>
        <fullName evidence="5">Phosphoenolpyruvate guanylyltransferase</fullName>
        <shortName evidence="5">PEP guanylyltransferase</shortName>
        <ecNumber evidence="5">2.7.7.105</ecNumber>
    </recommendedName>
</protein>
<dbReference type="RefSeq" id="WP_311346058.1">
    <property type="nucleotide sequence ID" value="NZ_JAVREI010000011.1"/>
</dbReference>
<dbReference type="Proteomes" id="UP001183222">
    <property type="component" value="Unassembled WGS sequence"/>
</dbReference>
<comment type="pathway">
    <text evidence="5">Cofactor biosynthesis; coenzyme F420 biosynthesis.</text>
</comment>
<dbReference type="EMBL" id="JAVREI010000011">
    <property type="protein sequence ID" value="MDT0277251.1"/>
    <property type="molecule type" value="Genomic_DNA"/>
</dbReference>
<gene>
    <name evidence="7" type="primary">cofC</name>
    <name evidence="5" type="synonym">fbiD</name>
    <name evidence="7" type="ORF">RM425_15185</name>
</gene>
<feature type="domain" description="MobA-like NTP transferase" evidence="6">
    <location>
        <begin position="44"/>
        <end position="143"/>
    </location>
</feature>
<evidence type="ECO:0000313" key="7">
    <source>
        <dbReference type="EMBL" id="MDT0277251.1"/>
    </source>
</evidence>
<comment type="caution">
    <text evidence="7">The sequence shown here is derived from an EMBL/GenBank/DDBJ whole genome shotgun (WGS) entry which is preliminary data.</text>
</comment>
<dbReference type="InterPro" id="IPR025877">
    <property type="entry name" value="MobA-like_NTP_Trfase"/>
</dbReference>
<evidence type="ECO:0000256" key="3">
    <source>
        <dbReference type="ARBA" id="ARBA00022741"/>
    </source>
</evidence>
<name>A0ABU2KAN2_9ACTN</name>
<evidence type="ECO:0000256" key="4">
    <source>
        <dbReference type="ARBA" id="ARBA00023134"/>
    </source>
</evidence>
<dbReference type="PANTHER" id="PTHR40392">
    <property type="entry name" value="2-PHOSPHO-L-LACTATE GUANYLYLTRANSFERASE"/>
    <property type="match status" value="1"/>
</dbReference>
<comment type="catalytic activity">
    <reaction evidence="5">
        <text>phosphoenolpyruvate + GTP + H(+) = enolpyruvoyl-2-diphospho-5'-guanosine + diphosphate</text>
        <dbReference type="Rhea" id="RHEA:30519"/>
        <dbReference type="ChEBI" id="CHEBI:15378"/>
        <dbReference type="ChEBI" id="CHEBI:33019"/>
        <dbReference type="ChEBI" id="CHEBI:37565"/>
        <dbReference type="ChEBI" id="CHEBI:58702"/>
        <dbReference type="ChEBI" id="CHEBI:143701"/>
        <dbReference type="EC" id="2.7.7.105"/>
    </reaction>
</comment>
<dbReference type="InterPro" id="IPR029044">
    <property type="entry name" value="Nucleotide-diphossugar_trans"/>
</dbReference>
<dbReference type="InterPro" id="IPR002835">
    <property type="entry name" value="CofC"/>
</dbReference>
<sequence length="221" mass="22172">MVAVPAWSVVVPAKRLAVAKTRLRPLTDRADRPATAHDALVLALLADTVAAALACPPVGEVVVVTDEPAAASLVRRLGARTVGDEPDGGLNAALDHGARTAAGDAVAALSSDLPALRPAELAAALEAAAGAPRCFVPDVHGTGTTLLTAVGTPLRPRFGTASAQAHRDDGALTLTGDWPGLLRDVDALDDLRAALALGVGAHTADLLATSPTLAVQLGAAR</sequence>
<dbReference type="NCBIfam" id="TIGR03552">
    <property type="entry name" value="F420_cofC"/>
    <property type="match status" value="1"/>
</dbReference>
<feature type="binding site" evidence="5">
    <location>
        <position position="162"/>
    </location>
    <ligand>
        <name>phosphoenolpyruvate</name>
        <dbReference type="ChEBI" id="CHEBI:58702"/>
    </ligand>
</feature>
<dbReference type="GO" id="GO:0043814">
    <property type="term" value="F:phospholactate guanylyltransferase activity"/>
    <property type="evidence" value="ECO:0007669"/>
    <property type="project" value="UniProtKB-EC"/>
</dbReference>
<keyword evidence="2 5" id="KW-0548">Nucleotidyltransferase</keyword>
<reference evidence="8" key="1">
    <citation type="submission" date="2023-07" db="EMBL/GenBank/DDBJ databases">
        <title>30 novel species of actinomycetes from the DSMZ collection.</title>
        <authorList>
            <person name="Nouioui I."/>
        </authorList>
    </citation>
    <scope>NUCLEOTIDE SEQUENCE [LARGE SCALE GENOMIC DNA]</scope>
    <source>
        <strain evidence="8">DSM 46792</strain>
    </source>
</reference>
<dbReference type="Gene3D" id="3.90.550.10">
    <property type="entry name" value="Spore Coat Polysaccharide Biosynthesis Protein SpsA, Chain A"/>
    <property type="match status" value="1"/>
</dbReference>
<feature type="binding site" evidence="5">
    <location>
        <position position="159"/>
    </location>
    <ligand>
        <name>phosphoenolpyruvate</name>
        <dbReference type="ChEBI" id="CHEBI:58702"/>
    </ligand>
</feature>
<keyword evidence="8" id="KW-1185">Reference proteome</keyword>
<evidence type="ECO:0000256" key="1">
    <source>
        <dbReference type="ARBA" id="ARBA00022679"/>
    </source>
</evidence>
<feature type="binding site" evidence="5">
    <location>
        <position position="144"/>
    </location>
    <ligand>
        <name>phosphoenolpyruvate</name>
        <dbReference type="ChEBI" id="CHEBI:58702"/>
    </ligand>
</feature>
<keyword evidence="3 5" id="KW-0547">Nucleotide-binding</keyword>
<evidence type="ECO:0000256" key="2">
    <source>
        <dbReference type="ARBA" id="ARBA00022695"/>
    </source>
</evidence>
<comment type="function">
    <text evidence="5">Guanylyltransferase that catalyzes the activation of phosphoenolpyruvate (PEP) as enolpyruvoyl-2-diphospho-5'-guanosine, via the condensation of PEP with GTP. It is involved in the biosynthesis of coenzyme F420, a hydride carrier cofactor.</text>
</comment>
<keyword evidence="1 5" id="KW-0808">Transferase</keyword>
<dbReference type="PANTHER" id="PTHR40392:SF1">
    <property type="entry name" value="2-PHOSPHO-L-LACTATE GUANYLYLTRANSFERASE"/>
    <property type="match status" value="1"/>
</dbReference>
<evidence type="ECO:0000256" key="5">
    <source>
        <dbReference type="HAMAP-Rule" id="MF_02114"/>
    </source>
</evidence>
<dbReference type="EC" id="2.7.7.105" evidence="5"/>
<accession>A0ABU2KAN2</accession>
<evidence type="ECO:0000259" key="6">
    <source>
        <dbReference type="Pfam" id="PF12804"/>
    </source>
</evidence>
<evidence type="ECO:0000313" key="8">
    <source>
        <dbReference type="Proteomes" id="UP001183222"/>
    </source>
</evidence>
<proteinExistence type="inferred from homology"/>
<comment type="similarity">
    <text evidence="5">Belongs to the CofC family.</text>
</comment>